<dbReference type="InterPro" id="IPR007671">
    <property type="entry name" value="Selenoprotein-P_N"/>
</dbReference>
<proteinExistence type="predicted"/>
<dbReference type="GO" id="GO:0005576">
    <property type="term" value="C:extracellular region"/>
    <property type="evidence" value="ECO:0007669"/>
    <property type="project" value="UniProtKB-SubCell"/>
</dbReference>
<keyword evidence="2" id="KW-0964">Secreted</keyword>
<accession>A0AAV3ZJL8</accession>
<sequence>MSDGASDNQRSHSQAEPVEAVPSIYMIETKRPLFKMSAGKLILLCTIALIIGSQRVTSQNNFCQVPVWPSSLGDDPIQQNAGKVLLVALMKGYCQYCWHQAHNLELLKNHLLRVGYPDIAMVIINGGEAISRNQIGNLRAHTNLTVYQDREDNILYNQVFDAGKDDFVIFDRCGHRVAYIPHPYSYLGHTITERVLRQVHRGRHHCPCSADPPSRRGRRAIRYTGARNV</sequence>
<dbReference type="AlphaFoldDB" id="A0AAV3ZJL8"/>
<evidence type="ECO:0000259" key="6">
    <source>
        <dbReference type="Pfam" id="PF04592"/>
    </source>
</evidence>
<comment type="caution">
    <text evidence="7">The sequence shown here is derived from an EMBL/GenBank/DDBJ whole genome shotgun (WGS) entry which is preliminary data.</text>
</comment>
<evidence type="ECO:0000256" key="5">
    <source>
        <dbReference type="ARBA" id="ARBA00023180"/>
    </source>
</evidence>
<keyword evidence="5" id="KW-0325">Glycoprotein</keyword>
<organism evidence="7 8">
    <name type="scientific">Plakobranchus ocellatus</name>
    <dbReference type="NCBI Taxonomy" id="259542"/>
    <lineage>
        <taxon>Eukaryota</taxon>
        <taxon>Metazoa</taxon>
        <taxon>Spiralia</taxon>
        <taxon>Lophotrochozoa</taxon>
        <taxon>Mollusca</taxon>
        <taxon>Gastropoda</taxon>
        <taxon>Heterobranchia</taxon>
        <taxon>Euthyneura</taxon>
        <taxon>Panpulmonata</taxon>
        <taxon>Sacoglossa</taxon>
        <taxon>Placobranchoidea</taxon>
        <taxon>Plakobranchidae</taxon>
        <taxon>Plakobranchus</taxon>
    </lineage>
</organism>
<keyword evidence="3" id="KW-0732">Signal</keyword>
<dbReference type="InterPro" id="IPR037941">
    <property type="entry name" value="SeP"/>
</dbReference>
<comment type="subcellular location">
    <subcellularLocation>
        <location evidence="1">Secreted</location>
    </subcellularLocation>
</comment>
<protein>
    <submittedName>
        <fullName evidence="7">Selenoprotein p</fullName>
    </submittedName>
</protein>
<keyword evidence="4" id="KW-0712">Selenocysteine</keyword>
<evidence type="ECO:0000313" key="7">
    <source>
        <dbReference type="EMBL" id="GFN95012.1"/>
    </source>
</evidence>
<dbReference type="PANTHER" id="PTHR10105:SF2">
    <property type="entry name" value="AGAP003297-PA"/>
    <property type="match status" value="1"/>
</dbReference>
<gene>
    <name evidence="7" type="ORF">PoB_002151800</name>
</gene>
<evidence type="ECO:0000313" key="8">
    <source>
        <dbReference type="Proteomes" id="UP000735302"/>
    </source>
</evidence>
<dbReference type="GO" id="GO:0008430">
    <property type="term" value="F:selenium binding"/>
    <property type="evidence" value="ECO:0007669"/>
    <property type="project" value="InterPro"/>
</dbReference>
<evidence type="ECO:0000256" key="1">
    <source>
        <dbReference type="ARBA" id="ARBA00004613"/>
    </source>
</evidence>
<keyword evidence="8" id="KW-1185">Reference proteome</keyword>
<evidence type="ECO:0000256" key="4">
    <source>
        <dbReference type="ARBA" id="ARBA00022933"/>
    </source>
</evidence>
<evidence type="ECO:0000256" key="3">
    <source>
        <dbReference type="ARBA" id="ARBA00022729"/>
    </source>
</evidence>
<name>A0AAV3ZJL8_9GAST</name>
<evidence type="ECO:0000256" key="2">
    <source>
        <dbReference type="ARBA" id="ARBA00022525"/>
    </source>
</evidence>
<reference evidence="7 8" key="1">
    <citation type="journal article" date="2021" name="Elife">
        <title>Chloroplast acquisition without the gene transfer in kleptoplastic sea slugs, Plakobranchus ocellatus.</title>
        <authorList>
            <person name="Maeda T."/>
            <person name="Takahashi S."/>
            <person name="Yoshida T."/>
            <person name="Shimamura S."/>
            <person name="Takaki Y."/>
            <person name="Nagai Y."/>
            <person name="Toyoda A."/>
            <person name="Suzuki Y."/>
            <person name="Arimoto A."/>
            <person name="Ishii H."/>
            <person name="Satoh N."/>
            <person name="Nishiyama T."/>
            <person name="Hasebe M."/>
            <person name="Maruyama T."/>
            <person name="Minagawa J."/>
            <person name="Obokata J."/>
            <person name="Shigenobu S."/>
        </authorList>
    </citation>
    <scope>NUCLEOTIDE SEQUENCE [LARGE SCALE GENOMIC DNA]</scope>
</reference>
<dbReference type="Pfam" id="PF04592">
    <property type="entry name" value="SelP_N"/>
    <property type="match status" value="1"/>
</dbReference>
<feature type="domain" description="Selenoprotein P N-terminal" evidence="6">
    <location>
        <begin position="61"/>
        <end position="210"/>
    </location>
</feature>
<dbReference type="Proteomes" id="UP000735302">
    <property type="component" value="Unassembled WGS sequence"/>
</dbReference>
<dbReference type="GO" id="GO:0001887">
    <property type="term" value="P:selenium compound metabolic process"/>
    <property type="evidence" value="ECO:0007669"/>
    <property type="project" value="TreeGrafter"/>
</dbReference>
<dbReference type="EMBL" id="BLXT01002484">
    <property type="protein sequence ID" value="GFN95012.1"/>
    <property type="molecule type" value="Genomic_DNA"/>
</dbReference>
<dbReference type="PANTHER" id="PTHR10105">
    <property type="entry name" value="SELENOPROTEIN P"/>
    <property type="match status" value="1"/>
</dbReference>